<organism evidence="2">
    <name type="scientific">Grammatophora oceanica</name>
    <dbReference type="NCBI Taxonomy" id="210454"/>
    <lineage>
        <taxon>Eukaryota</taxon>
        <taxon>Sar</taxon>
        <taxon>Stramenopiles</taxon>
        <taxon>Ochrophyta</taxon>
        <taxon>Bacillariophyta</taxon>
        <taxon>Fragilariophyceae</taxon>
        <taxon>Fragilariophycidae</taxon>
        <taxon>Rhabdonematales</taxon>
        <taxon>Grammatophoraceae</taxon>
        <taxon>Grammatophora</taxon>
    </lineage>
</organism>
<protein>
    <submittedName>
        <fullName evidence="2">Uncharacterized protein</fullName>
    </submittedName>
</protein>
<gene>
    <name evidence="2" type="ORF">GOCE00092_LOCUS7054</name>
    <name evidence="3" type="ORF">GOCE00092_LOCUS7055</name>
</gene>
<proteinExistence type="predicted"/>
<feature type="compositionally biased region" description="Basic and acidic residues" evidence="1">
    <location>
        <begin position="1"/>
        <end position="11"/>
    </location>
</feature>
<evidence type="ECO:0000256" key="1">
    <source>
        <dbReference type="SAM" id="MobiDB-lite"/>
    </source>
</evidence>
<evidence type="ECO:0000313" key="2">
    <source>
        <dbReference type="EMBL" id="CAD9278145.1"/>
    </source>
</evidence>
<reference evidence="2" key="1">
    <citation type="submission" date="2021-01" db="EMBL/GenBank/DDBJ databases">
        <authorList>
            <person name="Corre E."/>
            <person name="Pelletier E."/>
            <person name="Niang G."/>
            <person name="Scheremetjew M."/>
            <person name="Finn R."/>
            <person name="Kale V."/>
            <person name="Holt S."/>
            <person name="Cochrane G."/>
            <person name="Meng A."/>
            <person name="Brown T."/>
            <person name="Cohen L."/>
        </authorList>
    </citation>
    <scope>NUCLEOTIDE SEQUENCE</scope>
    <source>
        <strain evidence="2">CCMP 410</strain>
    </source>
</reference>
<dbReference type="EMBL" id="HBGK01013623">
    <property type="protein sequence ID" value="CAD9278145.1"/>
    <property type="molecule type" value="Transcribed_RNA"/>
</dbReference>
<feature type="region of interest" description="Disordered" evidence="1">
    <location>
        <begin position="1"/>
        <end position="21"/>
    </location>
</feature>
<dbReference type="AlphaFoldDB" id="A0A6U5IUN6"/>
<accession>A0A6U5IUN6</accession>
<evidence type="ECO:0000313" key="3">
    <source>
        <dbReference type="EMBL" id="CAD9278146.1"/>
    </source>
</evidence>
<sequence>MRPSTSRDHSRATAMRASATDRHEMPRALVEPTLVAYRSAGIGVFGMVMRFAGMPLEKIALFMNSSQVSGSHQFSQALRLTFKEGYLAPYRVVGPASIVAWLMQYSVMGAAFQTCDHALSTVLGVNPVWYGEQLMLPPEKSSRSIDYHFKASLKTALSPILAAAVESNVSNRAEVQRYFGKQMFPKVEAKLNLSPVARAAGPAFLPNMGRNWIMCQTTFLLTPITYRQFFPQEHKTKTSLFWYGLGMNIFVGNVAAITQQALWGRTLDFAAKNGHINYASIVKEGLQKEGTAAFFTGPKWFSRVLMNAPAQGVLPWFYNEVLPLGESTVLSALKFFVYDPVLKEYQEAKETTKQATSPLSRST</sequence>
<dbReference type="EMBL" id="HBGK01013624">
    <property type="protein sequence ID" value="CAD9278146.1"/>
    <property type="molecule type" value="Transcribed_RNA"/>
</dbReference>
<name>A0A6U5IUN6_9STRA</name>